<evidence type="ECO:0000256" key="2">
    <source>
        <dbReference type="SAM" id="Phobius"/>
    </source>
</evidence>
<dbReference type="Pfam" id="PF04842">
    <property type="entry name" value="DUF639"/>
    <property type="match status" value="1"/>
</dbReference>
<proteinExistence type="predicted"/>
<feature type="transmembrane region" description="Helical" evidence="2">
    <location>
        <begin position="412"/>
        <end position="440"/>
    </location>
</feature>
<dbReference type="PANTHER" id="PTHR31860">
    <property type="entry name" value="HEAT-INDUCIBLE TRANSCRIPTION REPRESSOR (DUF639)-RELATED"/>
    <property type="match status" value="1"/>
</dbReference>
<keyword evidence="4" id="KW-1185">Reference proteome</keyword>
<evidence type="ECO:0000256" key="1">
    <source>
        <dbReference type="SAM" id="Coils"/>
    </source>
</evidence>
<dbReference type="PANTHER" id="PTHR31860:SF18">
    <property type="entry name" value="DUF639 DOMAIN-CONTAINING PROTEIN"/>
    <property type="match status" value="1"/>
</dbReference>
<protein>
    <submittedName>
        <fullName evidence="3">Uncharacterized protein</fullName>
    </submittedName>
</protein>
<keyword evidence="2" id="KW-0812">Transmembrane</keyword>
<feature type="transmembrane region" description="Helical" evidence="2">
    <location>
        <begin position="502"/>
        <end position="520"/>
    </location>
</feature>
<keyword evidence="2" id="KW-1133">Transmembrane helix</keyword>
<dbReference type="InterPro" id="IPR006927">
    <property type="entry name" value="DUF639"/>
</dbReference>
<feature type="transmembrane region" description="Helical" evidence="2">
    <location>
        <begin position="478"/>
        <end position="496"/>
    </location>
</feature>
<evidence type="ECO:0000313" key="4">
    <source>
        <dbReference type="Proteomes" id="UP000824890"/>
    </source>
</evidence>
<comment type="caution">
    <text evidence="3">The sequence shown here is derived from an EMBL/GenBank/DDBJ whole genome shotgun (WGS) entry which is preliminary data.</text>
</comment>
<keyword evidence="2" id="KW-0472">Membrane</keyword>
<sequence>MKHLSSIANEVVLRCSQELGSTIDEIVEEFECQWKPAEATYSKKFVEFCDSKAMSRVCQNIPERIKDGSFTRLTFDMMLAWQQPDVNDNESHLEAVGKESEDNRIQATLSPEQDDISLFYSYIMPLYVGEDAFDYLASLIPLPADIINGRYTFETLTAPTGHQLHFPAYDMFVKEIHKCMKYLQKQTKTKGVDLADDEIILHVEGTMASQRVVRHIKETSWPGRLTLTNYGLYFEAAGIINYEDALKIDLTKDGASYVKPNSTGPWGAPLFDKAIVYYLFEEVPKGDSVLEELAEISQKVGTTKNPCSAGSILRNMNMEQLGSILKEEEEDKYKEKSKVIDKEEMLASLESAVNQTREEGREIEKAKATTRELEEEGITESVAVLMELMRPMQDALPWFQEVLNWERPSRTLFVLAIAILTVYKEWVGKAIAACLVWMVVRMAQARQKKVHTKSEDALIQHVNITIMKLRSIYTSSKHASMVTASILALAIFFAVVPFKLVIMFGTIYCFVMTSSVGRYMSNDQSNRRMKEWWDSIPIVPVRVLNSASK</sequence>
<keyword evidence="1" id="KW-0175">Coiled coil</keyword>
<organism evidence="3 4">
    <name type="scientific">Brassica napus</name>
    <name type="common">Rape</name>
    <dbReference type="NCBI Taxonomy" id="3708"/>
    <lineage>
        <taxon>Eukaryota</taxon>
        <taxon>Viridiplantae</taxon>
        <taxon>Streptophyta</taxon>
        <taxon>Embryophyta</taxon>
        <taxon>Tracheophyta</taxon>
        <taxon>Spermatophyta</taxon>
        <taxon>Magnoliopsida</taxon>
        <taxon>eudicotyledons</taxon>
        <taxon>Gunneridae</taxon>
        <taxon>Pentapetalae</taxon>
        <taxon>rosids</taxon>
        <taxon>malvids</taxon>
        <taxon>Brassicales</taxon>
        <taxon>Brassicaceae</taxon>
        <taxon>Brassiceae</taxon>
        <taxon>Brassica</taxon>
    </lineage>
</organism>
<gene>
    <name evidence="3" type="ORF">HID58_083087</name>
</gene>
<accession>A0ABQ7YCM0</accession>
<dbReference type="Proteomes" id="UP000824890">
    <property type="component" value="Unassembled WGS sequence"/>
</dbReference>
<reference evidence="3 4" key="1">
    <citation type="submission" date="2021-05" db="EMBL/GenBank/DDBJ databases">
        <title>Genome Assembly of Synthetic Allotetraploid Brassica napus Reveals Homoeologous Exchanges between Subgenomes.</title>
        <authorList>
            <person name="Davis J.T."/>
        </authorList>
    </citation>
    <scope>NUCLEOTIDE SEQUENCE [LARGE SCALE GENOMIC DNA]</scope>
    <source>
        <strain evidence="4">cv. Da-Ae</strain>
        <tissue evidence="3">Seedling</tissue>
    </source>
</reference>
<dbReference type="EMBL" id="JAGKQM010000018">
    <property type="protein sequence ID" value="KAH0865876.1"/>
    <property type="molecule type" value="Genomic_DNA"/>
</dbReference>
<name>A0ABQ7YCM0_BRANA</name>
<feature type="coiled-coil region" evidence="1">
    <location>
        <begin position="326"/>
        <end position="376"/>
    </location>
</feature>
<evidence type="ECO:0000313" key="3">
    <source>
        <dbReference type="EMBL" id="KAH0865876.1"/>
    </source>
</evidence>